<accession>A0A7J6VT05</accession>
<evidence type="ECO:0000259" key="1">
    <source>
        <dbReference type="Pfam" id="PF02721"/>
    </source>
</evidence>
<name>A0A7J6VT05_THATH</name>
<sequence>MAGRNLSLINELKNGYVQWTIKVRVFKFWEGAKNGVPTGLDYIFVDEKGNRIHGMVLKSNKCKFNGILEEQKIYILTNISVFKPELKYRPTRHDFMAVLNANTAVQEVTELSDFPRYSFDFIKLNTLAQHNNNDFLNDVIGIFIGSSEVQTVRNNKIIQIWLQDET</sequence>
<dbReference type="InterPro" id="IPR003871">
    <property type="entry name" value="RFA1B/D_OB_1st"/>
</dbReference>
<comment type="caution">
    <text evidence="2">The sequence shown here is derived from an EMBL/GenBank/DDBJ whole genome shotgun (WGS) entry which is preliminary data.</text>
</comment>
<evidence type="ECO:0000313" key="2">
    <source>
        <dbReference type="EMBL" id="KAF5187355.1"/>
    </source>
</evidence>
<dbReference type="CDD" id="cd04480">
    <property type="entry name" value="RPA1_DBD_A_like"/>
    <property type="match status" value="1"/>
</dbReference>
<dbReference type="OrthoDB" id="1931061at2759"/>
<dbReference type="PANTHER" id="PTHR47165:SF4">
    <property type="entry name" value="OS03G0429900 PROTEIN"/>
    <property type="match status" value="1"/>
</dbReference>
<dbReference type="AlphaFoldDB" id="A0A7J6VT05"/>
<dbReference type="Gene3D" id="2.40.50.140">
    <property type="entry name" value="Nucleic acid-binding proteins"/>
    <property type="match status" value="2"/>
</dbReference>
<dbReference type="EMBL" id="JABWDY010028107">
    <property type="protein sequence ID" value="KAF5187355.1"/>
    <property type="molecule type" value="Genomic_DNA"/>
</dbReference>
<proteinExistence type="predicted"/>
<gene>
    <name evidence="2" type="ORF">FRX31_023058</name>
</gene>
<dbReference type="Pfam" id="PF02721">
    <property type="entry name" value="DUF223"/>
    <property type="match status" value="1"/>
</dbReference>
<organism evidence="2 3">
    <name type="scientific">Thalictrum thalictroides</name>
    <name type="common">Rue-anemone</name>
    <name type="synonym">Anemone thalictroides</name>
    <dbReference type="NCBI Taxonomy" id="46969"/>
    <lineage>
        <taxon>Eukaryota</taxon>
        <taxon>Viridiplantae</taxon>
        <taxon>Streptophyta</taxon>
        <taxon>Embryophyta</taxon>
        <taxon>Tracheophyta</taxon>
        <taxon>Spermatophyta</taxon>
        <taxon>Magnoliopsida</taxon>
        <taxon>Ranunculales</taxon>
        <taxon>Ranunculaceae</taxon>
        <taxon>Thalictroideae</taxon>
        <taxon>Thalictrum</taxon>
    </lineage>
</organism>
<keyword evidence="3" id="KW-1185">Reference proteome</keyword>
<protein>
    <recommendedName>
        <fullName evidence="1">Replication protein A 70 kDa DNA-binding subunit B/D first OB fold domain-containing protein</fullName>
    </recommendedName>
</protein>
<dbReference type="PANTHER" id="PTHR47165">
    <property type="entry name" value="OS03G0429900 PROTEIN"/>
    <property type="match status" value="1"/>
</dbReference>
<dbReference type="InterPro" id="IPR012340">
    <property type="entry name" value="NA-bd_OB-fold"/>
</dbReference>
<dbReference type="Proteomes" id="UP000554482">
    <property type="component" value="Unassembled WGS sequence"/>
</dbReference>
<reference evidence="2 3" key="1">
    <citation type="submission" date="2020-06" db="EMBL/GenBank/DDBJ databases">
        <title>Transcriptomic and genomic resources for Thalictrum thalictroides and T. hernandezii: Facilitating candidate gene discovery in an emerging model plant lineage.</title>
        <authorList>
            <person name="Arias T."/>
            <person name="Riano-Pachon D.M."/>
            <person name="Di Stilio V.S."/>
        </authorList>
    </citation>
    <scope>NUCLEOTIDE SEQUENCE [LARGE SCALE GENOMIC DNA]</scope>
    <source>
        <strain evidence="3">cv. WT478/WT964</strain>
        <tissue evidence="2">Leaves</tissue>
    </source>
</reference>
<dbReference type="SUPFAM" id="SSF50249">
    <property type="entry name" value="Nucleic acid-binding proteins"/>
    <property type="match status" value="1"/>
</dbReference>
<evidence type="ECO:0000313" key="3">
    <source>
        <dbReference type="Proteomes" id="UP000554482"/>
    </source>
</evidence>
<feature type="domain" description="Replication protein A 70 kDa DNA-binding subunit B/D first OB fold" evidence="1">
    <location>
        <begin position="8"/>
        <end position="107"/>
    </location>
</feature>